<dbReference type="InterPro" id="IPR050347">
    <property type="entry name" value="Bact_Beta-galactosidase"/>
</dbReference>
<comment type="catalytic activity">
    <reaction evidence="1">
        <text>Hydrolysis of terminal non-reducing beta-D-galactose residues in beta-D-galactosides.</text>
        <dbReference type="EC" id="3.2.1.23"/>
    </reaction>
</comment>
<feature type="domain" description="Glycosyl hydrolases family 2 sugar binding" evidence="6">
    <location>
        <begin position="40"/>
        <end position="158"/>
    </location>
</feature>
<dbReference type="PANTHER" id="PTHR46323:SF2">
    <property type="entry name" value="BETA-GALACTOSIDASE"/>
    <property type="match status" value="1"/>
</dbReference>
<dbReference type="InterPro" id="IPR008979">
    <property type="entry name" value="Galactose-bd-like_sf"/>
</dbReference>
<feature type="non-terminal residue" evidence="7">
    <location>
        <position position="159"/>
    </location>
</feature>
<dbReference type="EMBL" id="LAZR01025012">
    <property type="protein sequence ID" value="KKL73276.1"/>
    <property type="molecule type" value="Genomic_DNA"/>
</dbReference>
<name>A0A0F9F4A1_9ZZZZ</name>
<proteinExistence type="inferred from homology"/>
<dbReference type="GO" id="GO:0009341">
    <property type="term" value="C:beta-galactosidase complex"/>
    <property type="evidence" value="ECO:0007669"/>
    <property type="project" value="TreeGrafter"/>
</dbReference>
<dbReference type="AlphaFoldDB" id="A0A0F9F4A1"/>
<accession>A0A0F9F4A1</accession>
<dbReference type="GO" id="GO:0004565">
    <property type="term" value="F:beta-galactosidase activity"/>
    <property type="evidence" value="ECO:0007669"/>
    <property type="project" value="UniProtKB-EC"/>
</dbReference>
<keyword evidence="5" id="KW-0326">Glycosidase</keyword>
<gene>
    <name evidence="7" type="ORF">LCGC14_2076540</name>
</gene>
<dbReference type="EC" id="3.2.1.23" evidence="3"/>
<evidence type="ECO:0000259" key="6">
    <source>
        <dbReference type="Pfam" id="PF02837"/>
    </source>
</evidence>
<evidence type="ECO:0000256" key="2">
    <source>
        <dbReference type="ARBA" id="ARBA00007401"/>
    </source>
</evidence>
<evidence type="ECO:0000256" key="4">
    <source>
        <dbReference type="ARBA" id="ARBA00022801"/>
    </source>
</evidence>
<dbReference type="Gene3D" id="2.60.120.260">
    <property type="entry name" value="Galactose-binding domain-like"/>
    <property type="match status" value="1"/>
</dbReference>
<dbReference type="GO" id="GO:0005990">
    <property type="term" value="P:lactose catabolic process"/>
    <property type="evidence" value="ECO:0007669"/>
    <property type="project" value="TreeGrafter"/>
</dbReference>
<sequence length="159" mass="18579">MGKLSLTLVWFVIILINPAHAYIPVSESDDASVLLSGTEWKFKLNVKDSDFYMPDYDDSGWDNIPVPSNWEMYGFEEPVYNKKVSENTGYYRMQFDVHEDWKGKSVFIRFDGVLFGYELWVNGIFIGKYEGAYTRSEFEISDQIKFDSKNTLVVKVYKK</sequence>
<reference evidence="7" key="1">
    <citation type="journal article" date="2015" name="Nature">
        <title>Complex archaea that bridge the gap between prokaryotes and eukaryotes.</title>
        <authorList>
            <person name="Spang A."/>
            <person name="Saw J.H."/>
            <person name="Jorgensen S.L."/>
            <person name="Zaremba-Niedzwiedzka K."/>
            <person name="Martijn J."/>
            <person name="Lind A.E."/>
            <person name="van Eijk R."/>
            <person name="Schleper C."/>
            <person name="Guy L."/>
            <person name="Ettema T.J."/>
        </authorList>
    </citation>
    <scope>NUCLEOTIDE SEQUENCE</scope>
</reference>
<dbReference type="Pfam" id="PF02837">
    <property type="entry name" value="Glyco_hydro_2_N"/>
    <property type="match status" value="1"/>
</dbReference>
<organism evidence="7">
    <name type="scientific">marine sediment metagenome</name>
    <dbReference type="NCBI Taxonomy" id="412755"/>
    <lineage>
        <taxon>unclassified sequences</taxon>
        <taxon>metagenomes</taxon>
        <taxon>ecological metagenomes</taxon>
    </lineage>
</organism>
<dbReference type="InterPro" id="IPR006104">
    <property type="entry name" value="Glyco_hydro_2_N"/>
</dbReference>
<evidence type="ECO:0000256" key="5">
    <source>
        <dbReference type="ARBA" id="ARBA00023295"/>
    </source>
</evidence>
<evidence type="ECO:0000313" key="7">
    <source>
        <dbReference type="EMBL" id="KKL73276.1"/>
    </source>
</evidence>
<evidence type="ECO:0000256" key="3">
    <source>
        <dbReference type="ARBA" id="ARBA00012756"/>
    </source>
</evidence>
<evidence type="ECO:0000256" key="1">
    <source>
        <dbReference type="ARBA" id="ARBA00001412"/>
    </source>
</evidence>
<protein>
    <recommendedName>
        <fullName evidence="3">beta-galactosidase</fullName>
        <ecNumber evidence="3">3.2.1.23</ecNumber>
    </recommendedName>
</protein>
<comment type="similarity">
    <text evidence="2">Belongs to the glycosyl hydrolase 2 family.</text>
</comment>
<keyword evidence="4" id="KW-0378">Hydrolase</keyword>
<comment type="caution">
    <text evidence="7">The sequence shown here is derived from an EMBL/GenBank/DDBJ whole genome shotgun (WGS) entry which is preliminary data.</text>
</comment>
<dbReference type="PANTHER" id="PTHR46323">
    <property type="entry name" value="BETA-GALACTOSIDASE"/>
    <property type="match status" value="1"/>
</dbReference>
<dbReference type="SUPFAM" id="SSF49785">
    <property type="entry name" value="Galactose-binding domain-like"/>
    <property type="match status" value="1"/>
</dbReference>